<reference evidence="3" key="1">
    <citation type="submission" date="2014-02" db="EMBL/GenBank/DDBJ databases">
        <authorList>
            <person name="Genoscope - CEA"/>
        </authorList>
    </citation>
    <scope>NUCLEOTIDE SEQUENCE</scope>
    <source>
        <strain evidence="3">LS3</strain>
    </source>
</reference>
<dbReference type="AlphaFoldDB" id="A0A060TA36"/>
<evidence type="ECO:0000313" key="3">
    <source>
        <dbReference type="EMBL" id="CDP37980.1"/>
    </source>
</evidence>
<keyword evidence="1" id="KW-1133">Transmembrane helix</keyword>
<name>A0A060TA36_BLAAD</name>
<feature type="domain" description="GP-PDE" evidence="2">
    <location>
        <begin position="1"/>
        <end position="161"/>
    </location>
</feature>
<keyword evidence="1" id="KW-0472">Membrane</keyword>
<keyword evidence="1" id="KW-0812">Transmembrane</keyword>
<dbReference type="InterPro" id="IPR017946">
    <property type="entry name" value="PLC-like_Pdiesterase_TIM-brl"/>
</dbReference>
<dbReference type="InterPro" id="IPR030395">
    <property type="entry name" value="GP_PDE_dom"/>
</dbReference>
<evidence type="ECO:0000256" key="1">
    <source>
        <dbReference type="SAM" id="Phobius"/>
    </source>
</evidence>
<feature type="transmembrane region" description="Helical" evidence="1">
    <location>
        <begin position="187"/>
        <end position="207"/>
    </location>
</feature>
<evidence type="ECO:0000259" key="2">
    <source>
        <dbReference type="PROSITE" id="PS51704"/>
    </source>
</evidence>
<dbReference type="EMBL" id="HG937694">
    <property type="protein sequence ID" value="CDP37980.1"/>
    <property type="molecule type" value="Genomic_DNA"/>
</dbReference>
<dbReference type="PROSITE" id="PS51704">
    <property type="entry name" value="GP_PDE"/>
    <property type="match status" value="1"/>
</dbReference>
<sequence length="217" mass="24653">MPKFVELAKALASSPEYSNIQLILDVKRSNEPWVISKVVEILREVNPDMEGFWAKKMVLGIWRADVLKAAIKDAPELPVVFIGISRSLASWFMKHEQVVGISLHYVALSMPGGTAIIKEARQKGRLVYAWTVNSPKVMKWAVSADVDGVVTDYPDRFNKLLDSISEDEIKSVYSGNPLKFVSYTDMLVWYPLMFFLGHFYLLIARLTELIFPGRKKI</sequence>
<reference evidence="3" key="2">
    <citation type="submission" date="2014-06" db="EMBL/GenBank/DDBJ databases">
        <title>The complete genome of Blastobotrys (Arxula) adeninivorans LS3 - a yeast of biotechnological interest.</title>
        <authorList>
            <person name="Kunze G."/>
            <person name="Gaillardin C."/>
            <person name="Czernicka M."/>
            <person name="Durrens P."/>
            <person name="Martin T."/>
            <person name="Boer E."/>
            <person name="Gabaldon T."/>
            <person name="Cruz J."/>
            <person name="Talla E."/>
            <person name="Marck C."/>
            <person name="Goffeau A."/>
            <person name="Barbe V."/>
            <person name="Baret P."/>
            <person name="Baronian K."/>
            <person name="Beier S."/>
            <person name="Bleykasten C."/>
            <person name="Bode R."/>
            <person name="Casaregola S."/>
            <person name="Despons L."/>
            <person name="Fairhead C."/>
            <person name="Giersberg M."/>
            <person name="Gierski P."/>
            <person name="Hahnel U."/>
            <person name="Hartmann A."/>
            <person name="Jankowska D."/>
            <person name="Jubin C."/>
            <person name="Jung P."/>
            <person name="Lafontaine I."/>
            <person name="Leh-Louis V."/>
            <person name="Lemaire M."/>
            <person name="Marcet-Houben M."/>
            <person name="Mascher M."/>
            <person name="Morel G."/>
            <person name="Richard G.-F."/>
            <person name="Riechen J."/>
            <person name="Sacerdot C."/>
            <person name="Sarkar A."/>
            <person name="Savel G."/>
            <person name="Schacherer J."/>
            <person name="Sherman D."/>
            <person name="Straub M.-L."/>
            <person name="Stein N."/>
            <person name="Thierry A."/>
            <person name="Trautwein-Schult A."/>
            <person name="Westhof E."/>
            <person name="Worch S."/>
            <person name="Dujon B."/>
            <person name="Souciet J.-L."/>
            <person name="Wincker P."/>
            <person name="Scholz U."/>
            <person name="Neuveglise N."/>
        </authorList>
    </citation>
    <scope>NUCLEOTIDE SEQUENCE</scope>
    <source>
        <strain evidence="3">LS3</strain>
    </source>
</reference>
<gene>
    <name evidence="3" type="ORF">GNLVRS02_ARAD1D24090g</name>
</gene>
<dbReference type="PANTHER" id="PTHR43805">
    <property type="entry name" value="GLYCEROPHOSPHORYL DIESTER PHOSPHODIESTERASE"/>
    <property type="match status" value="1"/>
</dbReference>
<dbReference type="Pfam" id="PF03009">
    <property type="entry name" value="GDPD"/>
    <property type="match status" value="1"/>
</dbReference>
<organism evidence="3">
    <name type="scientific">Blastobotrys adeninivorans</name>
    <name type="common">Yeast</name>
    <name type="synonym">Arxula adeninivorans</name>
    <dbReference type="NCBI Taxonomy" id="409370"/>
    <lineage>
        <taxon>Eukaryota</taxon>
        <taxon>Fungi</taxon>
        <taxon>Dikarya</taxon>
        <taxon>Ascomycota</taxon>
        <taxon>Saccharomycotina</taxon>
        <taxon>Dipodascomycetes</taxon>
        <taxon>Dipodascales</taxon>
        <taxon>Trichomonascaceae</taxon>
        <taxon>Blastobotrys</taxon>
    </lineage>
</organism>
<proteinExistence type="predicted"/>
<dbReference type="GO" id="GO:0008081">
    <property type="term" value="F:phosphoric diester hydrolase activity"/>
    <property type="evidence" value="ECO:0007669"/>
    <property type="project" value="InterPro"/>
</dbReference>
<accession>A0A060TA36</accession>
<dbReference type="PANTHER" id="PTHR43805:SF1">
    <property type="entry name" value="GP-PDE DOMAIN-CONTAINING PROTEIN"/>
    <property type="match status" value="1"/>
</dbReference>
<dbReference type="PhylomeDB" id="A0A060TA36"/>
<dbReference type="Gene3D" id="3.20.20.190">
    <property type="entry name" value="Phosphatidylinositol (PI) phosphodiesterase"/>
    <property type="match status" value="1"/>
</dbReference>
<dbReference type="SUPFAM" id="SSF51695">
    <property type="entry name" value="PLC-like phosphodiesterases"/>
    <property type="match status" value="1"/>
</dbReference>
<dbReference type="GO" id="GO:0006629">
    <property type="term" value="P:lipid metabolic process"/>
    <property type="evidence" value="ECO:0007669"/>
    <property type="project" value="InterPro"/>
</dbReference>
<protein>
    <submittedName>
        <fullName evidence="3">ARAD1D24090p</fullName>
    </submittedName>
</protein>